<protein>
    <submittedName>
        <fullName evidence="2">Uncharacterized protein LOC114346610</fullName>
    </submittedName>
</protein>
<sequence length="281" mass="31796">MSNPPSSVPSDLGAHSLIVKPINIEEKQSTKFKSTQSENKLKTTKSIKNKIVSKVRSWSNRDKYINGTTGMDAAIGKREYGEDDSEPVVNIADSNLSRARGSLENLLCDNTVNESGKYRSLSAASTSTTRNSQLSPKSSPGTSKSSKHLVWDPFGKRGPKIRKDLGRTKKRSKNVAELPKQEPFYVPMEGKSCLAKQEAKETLEDTETVEEEYGYKYKYFPKNSKSVVFTNEVFVVYFNDHDVVSEVKEPLKKDIEQVERNKEMRQGNLMRTEEKYNLCLY</sequence>
<dbReference type="RefSeq" id="XP_028153155.1">
    <property type="nucleotide sequence ID" value="XM_028297354.1"/>
</dbReference>
<reference evidence="2" key="1">
    <citation type="submission" date="2025-08" db="UniProtKB">
        <authorList>
            <consortium name="RefSeq"/>
        </authorList>
    </citation>
    <scope>IDENTIFICATION</scope>
    <source>
        <tissue evidence="2">Whole insect</tissue>
    </source>
</reference>
<feature type="compositionally biased region" description="Low complexity" evidence="1">
    <location>
        <begin position="122"/>
        <end position="144"/>
    </location>
</feature>
<name>A0A6P7HBF3_DIAVI</name>
<feature type="region of interest" description="Disordered" evidence="1">
    <location>
        <begin position="119"/>
        <end position="174"/>
    </location>
</feature>
<gene>
    <name evidence="2" type="primary">LOC114346610</name>
</gene>
<evidence type="ECO:0000313" key="2">
    <source>
        <dbReference type="RefSeq" id="XP_028153155.1"/>
    </source>
</evidence>
<dbReference type="AlphaFoldDB" id="A0A6P7HBF3"/>
<dbReference type="InParanoid" id="A0A6P7HBF3"/>
<evidence type="ECO:0000256" key="1">
    <source>
        <dbReference type="SAM" id="MobiDB-lite"/>
    </source>
</evidence>
<proteinExistence type="predicted"/>
<organism evidence="2">
    <name type="scientific">Diabrotica virgifera virgifera</name>
    <name type="common">western corn rootworm</name>
    <dbReference type="NCBI Taxonomy" id="50390"/>
    <lineage>
        <taxon>Eukaryota</taxon>
        <taxon>Metazoa</taxon>
        <taxon>Ecdysozoa</taxon>
        <taxon>Arthropoda</taxon>
        <taxon>Hexapoda</taxon>
        <taxon>Insecta</taxon>
        <taxon>Pterygota</taxon>
        <taxon>Neoptera</taxon>
        <taxon>Endopterygota</taxon>
        <taxon>Coleoptera</taxon>
        <taxon>Polyphaga</taxon>
        <taxon>Cucujiformia</taxon>
        <taxon>Chrysomeloidea</taxon>
        <taxon>Chrysomelidae</taxon>
        <taxon>Galerucinae</taxon>
        <taxon>Diabroticina</taxon>
        <taxon>Diabroticites</taxon>
        <taxon>Diabrotica</taxon>
    </lineage>
</organism>
<accession>A0A6P7HBF3</accession>